<sequence>MRLQRTGELTFCAAYICRCPFPLFSKERKFWDATVKEFRSLLGAYWWKHVPDHIYHYYQWSRENIERREQWERATRAEQERQLRQQQRRQQRLQQQQAQQQSEQWQQLQRPPLGFARRGAPLHLNMGHVARKQQQQVQRSGAPPAREVNQQHQEAVCNFPSSVAAEEANPSGPSVPHLPTERQSAPNETEAGRHAAPQPADQDAPEESRALQTAAVSAMRVRRPSLSRWRRTQGRWSVRAGGDAVEVVEAGAWNVRRVADAVGPYFIVGASLYVTWMVVCWVVSALYSTYVYTDGLVRSTYAHTYGLVSSTYAHVCMAPTYAYQWITGLIWDVLNSMSSAAHAVEDHACAATGAALHAASAATAAVVSFLKAGLWFLLQCVAVAVGALLLVVLLAVTMAFVRDYAWPWVKASWPGAKRAMIGATKTIASAAGRSASWAWRQAWRQAVKAGGWVGACMARSVRALGDYLVRVMNVEGGDDEGGMYEGMVGGAAGAERPPIGRDGLEFAAGMTSVWSSLHFARYQTTVLNALLRIMAFARPTPLQAILSKVIIQKRASACLLAVTFPGAGSIAAAVMSVLQVGIDTSINQPQVVIIVPAGFCASTKTSIIAMLRNIRHIEFAQELTIGPSNRGSSIWSRRIEEHVVWGTMDQIAEWVRRGRLNMDMVRSLIVTEADKALITEHGAQKLLNLRANYMRHEHWFGMFANAYAVDTHEALNDLALDLDPSPSIFLPHEIDAYPLAMPVYEKTVRAPVSYGVAGGWALPPFG</sequence>
<feature type="region of interest" description="Disordered" evidence="1">
    <location>
        <begin position="163"/>
        <end position="212"/>
    </location>
</feature>
<keyword evidence="2" id="KW-0472">Membrane</keyword>
<proteinExistence type="predicted"/>
<name>A0A836C9K0_9STRA</name>
<feature type="transmembrane region" description="Helical" evidence="2">
    <location>
        <begin position="376"/>
        <end position="401"/>
    </location>
</feature>
<feature type="transmembrane region" description="Helical" evidence="2">
    <location>
        <begin position="265"/>
        <end position="287"/>
    </location>
</feature>
<comment type="caution">
    <text evidence="3">The sequence shown here is derived from an EMBL/GenBank/DDBJ whole genome shotgun (WGS) entry which is preliminary data.</text>
</comment>
<dbReference type="AlphaFoldDB" id="A0A836C9K0"/>
<feature type="transmembrane region" description="Helical" evidence="2">
    <location>
        <begin position="590"/>
        <end position="611"/>
    </location>
</feature>
<dbReference type="EMBL" id="JAFCMP010000532">
    <property type="protein sequence ID" value="KAG5176873.1"/>
    <property type="molecule type" value="Genomic_DNA"/>
</dbReference>
<accession>A0A836C9K0</accession>
<keyword evidence="2" id="KW-1133">Transmembrane helix</keyword>
<feature type="transmembrane region" description="Helical" evidence="2">
    <location>
        <begin position="557"/>
        <end position="578"/>
    </location>
</feature>
<dbReference type="InterPro" id="IPR027417">
    <property type="entry name" value="P-loop_NTPase"/>
</dbReference>
<keyword evidence="2" id="KW-0812">Transmembrane</keyword>
<feature type="region of interest" description="Disordered" evidence="1">
    <location>
        <begin position="87"/>
        <end position="151"/>
    </location>
</feature>
<evidence type="ECO:0000256" key="1">
    <source>
        <dbReference type="SAM" id="MobiDB-lite"/>
    </source>
</evidence>
<protein>
    <submittedName>
        <fullName evidence="3">Uncharacterized protein</fullName>
    </submittedName>
</protein>
<gene>
    <name evidence="3" type="ORF">JKP88DRAFT_282476</name>
</gene>
<evidence type="ECO:0000256" key="2">
    <source>
        <dbReference type="SAM" id="Phobius"/>
    </source>
</evidence>
<feature type="compositionally biased region" description="Low complexity" evidence="1">
    <location>
        <begin position="92"/>
        <end position="110"/>
    </location>
</feature>
<evidence type="ECO:0000313" key="4">
    <source>
        <dbReference type="Proteomes" id="UP000664859"/>
    </source>
</evidence>
<reference evidence="3" key="1">
    <citation type="submission" date="2021-02" db="EMBL/GenBank/DDBJ databases">
        <title>First Annotated Genome of the Yellow-green Alga Tribonema minus.</title>
        <authorList>
            <person name="Mahan K.M."/>
        </authorList>
    </citation>
    <scope>NUCLEOTIDE SEQUENCE</scope>
    <source>
        <strain evidence="3">UTEX B ZZ1240</strain>
    </source>
</reference>
<evidence type="ECO:0000313" key="3">
    <source>
        <dbReference type="EMBL" id="KAG5176873.1"/>
    </source>
</evidence>
<keyword evidence="4" id="KW-1185">Reference proteome</keyword>
<organism evidence="3 4">
    <name type="scientific">Tribonema minus</name>
    <dbReference type="NCBI Taxonomy" id="303371"/>
    <lineage>
        <taxon>Eukaryota</taxon>
        <taxon>Sar</taxon>
        <taxon>Stramenopiles</taxon>
        <taxon>Ochrophyta</taxon>
        <taxon>PX clade</taxon>
        <taxon>Xanthophyceae</taxon>
        <taxon>Tribonematales</taxon>
        <taxon>Tribonemataceae</taxon>
        <taxon>Tribonema</taxon>
    </lineage>
</organism>
<dbReference type="Proteomes" id="UP000664859">
    <property type="component" value="Unassembled WGS sequence"/>
</dbReference>
<dbReference type="SUPFAM" id="SSF52540">
    <property type="entry name" value="P-loop containing nucleoside triphosphate hydrolases"/>
    <property type="match status" value="1"/>
</dbReference>
<dbReference type="Gene3D" id="3.40.50.300">
    <property type="entry name" value="P-loop containing nucleotide triphosphate hydrolases"/>
    <property type="match status" value="1"/>
</dbReference>